<proteinExistence type="predicted"/>
<accession>A0AAW1TXB4</accession>
<dbReference type="EMBL" id="JARQZJ010000013">
    <property type="protein sequence ID" value="KAK9872796.1"/>
    <property type="molecule type" value="Genomic_DNA"/>
</dbReference>
<comment type="caution">
    <text evidence="2">The sequence shown here is derived from an EMBL/GenBank/DDBJ whole genome shotgun (WGS) entry which is preliminary data.</text>
</comment>
<evidence type="ECO:0000313" key="3">
    <source>
        <dbReference type="Proteomes" id="UP001431783"/>
    </source>
</evidence>
<feature type="region of interest" description="Disordered" evidence="1">
    <location>
        <begin position="11"/>
        <end position="61"/>
    </location>
</feature>
<feature type="compositionally biased region" description="Basic and acidic residues" evidence="1">
    <location>
        <begin position="11"/>
        <end position="47"/>
    </location>
</feature>
<reference evidence="2 3" key="1">
    <citation type="submission" date="2023-03" db="EMBL/GenBank/DDBJ databases">
        <title>Genome insight into feeding habits of ladybird beetles.</title>
        <authorList>
            <person name="Li H.-S."/>
            <person name="Huang Y.-H."/>
            <person name="Pang H."/>
        </authorList>
    </citation>
    <scope>NUCLEOTIDE SEQUENCE [LARGE SCALE GENOMIC DNA]</scope>
    <source>
        <strain evidence="2">SYSU_2023b</strain>
        <tissue evidence="2">Whole body</tissue>
    </source>
</reference>
<feature type="compositionally biased region" description="Basic and acidic residues" evidence="1">
    <location>
        <begin position="96"/>
        <end position="117"/>
    </location>
</feature>
<dbReference type="Proteomes" id="UP001431783">
    <property type="component" value="Unassembled WGS sequence"/>
</dbReference>
<sequence>MEAMFEKIMQKFAEQEKRREQEKLEKEQRRLEKERRRQQQRQEDKQHSLNMVTNWGQQNKGKLQVELGPVKDECRSELIPGSLDNVMMGLDQNMVDDDRQGMDMKNRKEEGPEKGDSDVTDVADVMSNRGRKLTNPEQLNDYKVSSAYYLKKQSVRKV</sequence>
<dbReference type="AlphaFoldDB" id="A0AAW1TXB4"/>
<protein>
    <submittedName>
        <fullName evidence="2">Uncharacterized protein</fullName>
    </submittedName>
</protein>
<evidence type="ECO:0000313" key="2">
    <source>
        <dbReference type="EMBL" id="KAK9872796.1"/>
    </source>
</evidence>
<organism evidence="2 3">
    <name type="scientific">Henosepilachna vigintioctopunctata</name>
    <dbReference type="NCBI Taxonomy" id="420089"/>
    <lineage>
        <taxon>Eukaryota</taxon>
        <taxon>Metazoa</taxon>
        <taxon>Ecdysozoa</taxon>
        <taxon>Arthropoda</taxon>
        <taxon>Hexapoda</taxon>
        <taxon>Insecta</taxon>
        <taxon>Pterygota</taxon>
        <taxon>Neoptera</taxon>
        <taxon>Endopterygota</taxon>
        <taxon>Coleoptera</taxon>
        <taxon>Polyphaga</taxon>
        <taxon>Cucujiformia</taxon>
        <taxon>Coccinelloidea</taxon>
        <taxon>Coccinellidae</taxon>
        <taxon>Epilachninae</taxon>
        <taxon>Epilachnini</taxon>
        <taxon>Henosepilachna</taxon>
    </lineage>
</organism>
<keyword evidence="3" id="KW-1185">Reference proteome</keyword>
<name>A0AAW1TXB4_9CUCU</name>
<feature type="region of interest" description="Disordered" evidence="1">
    <location>
        <begin position="96"/>
        <end position="138"/>
    </location>
</feature>
<gene>
    <name evidence="2" type="ORF">WA026_019579</name>
</gene>
<evidence type="ECO:0000256" key="1">
    <source>
        <dbReference type="SAM" id="MobiDB-lite"/>
    </source>
</evidence>
<feature type="compositionally biased region" description="Polar residues" evidence="1">
    <location>
        <begin position="48"/>
        <end position="61"/>
    </location>
</feature>